<keyword evidence="3" id="KW-1185">Reference proteome</keyword>
<evidence type="ECO:0000313" key="2">
    <source>
        <dbReference type="EMBL" id="KAF0923097.1"/>
    </source>
</evidence>
<evidence type="ECO:0000313" key="3">
    <source>
        <dbReference type="Proteomes" id="UP000479710"/>
    </source>
</evidence>
<dbReference type="AlphaFoldDB" id="A0A6G1EEA7"/>
<evidence type="ECO:0000256" key="1">
    <source>
        <dbReference type="SAM" id="MobiDB-lite"/>
    </source>
</evidence>
<name>A0A6G1EEA7_9ORYZ</name>
<dbReference type="EMBL" id="SPHZ02000003">
    <property type="protein sequence ID" value="KAF0923097.1"/>
    <property type="molecule type" value="Genomic_DNA"/>
</dbReference>
<comment type="caution">
    <text evidence="2">The sequence shown here is derived from an EMBL/GenBank/DDBJ whole genome shotgun (WGS) entry which is preliminary data.</text>
</comment>
<organism evidence="2 3">
    <name type="scientific">Oryza meyeriana var. granulata</name>
    <dbReference type="NCBI Taxonomy" id="110450"/>
    <lineage>
        <taxon>Eukaryota</taxon>
        <taxon>Viridiplantae</taxon>
        <taxon>Streptophyta</taxon>
        <taxon>Embryophyta</taxon>
        <taxon>Tracheophyta</taxon>
        <taxon>Spermatophyta</taxon>
        <taxon>Magnoliopsida</taxon>
        <taxon>Liliopsida</taxon>
        <taxon>Poales</taxon>
        <taxon>Poaceae</taxon>
        <taxon>BOP clade</taxon>
        <taxon>Oryzoideae</taxon>
        <taxon>Oryzeae</taxon>
        <taxon>Oryzinae</taxon>
        <taxon>Oryza</taxon>
        <taxon>Oryza meyeriana</taxon>
    </lineage>
</organism>
<proteinExistence type="predicted"/>
<gene>
    <name evidence="2" type="ORF">E2562_003321</name>
</gene>
<sequence length="116" mass="13017">MSANQLPTGRDGNPIRRYHAACTEDPKGMYNGSVQLVSVMHFLQKNPRRCLETEAASSREATGKARGPRLRHRLQQRCRKTCLADPVSLPFLVRSHRCPHLPQPADERSVASCLRA</sequence>
<dbReference type="Proteomes" id="UP000479710">
    <property type="component" value="Unassembled WGS sequence"/>
</dbReference>
<reference evidence="2 3" key="1">
    <citation type="submission" date="2019-11" db="EMBL/GenBank/DDBJ databases">
        <title>Whole genome sequence of Oryza granulata.</title>
        <authorList>
            <person name="Li W."/>
        </authorList>
    </citation>
    <scope>NUCLEOTIDE SEQUENCE [LARGE SCALE GENOMIC DNA]</scope>
    <source>
        <strain evidence="3">cv. Menghai</strain>
        <tissue evidence="2">Leaf</tissue>
    </source>
</reference>
<protein>
    <submittedName>
        <fullName evidence="2">Uncharacterized protein</fullName>
    </submittedName>
</protein>
<accession>A0A6G1EEA7</accession>
<feature type="region of interest" description="Disordered" evidence="1">
    <location>
        <begin position="53"/>
        <end position="72"/>
    </location>
</feature>